<comment type="caution">
    <text evidence="2">The sequence shown here is derived from an EMBL/GenBank/DDBJ whole genome shotgun (WGS) entry which is preliminary data.</text>
</comment>
<protein>
    <recommendedName>
        <fullName evidence="1">F-box domain-containing protein</fullName>
    </recommendedName>
</protein>
<dbReference type="InterPro" id="IPR036047">
    <property type="entry name" value="F-box-like_dom_sf"/>
</dbReference>
<reference evidence="2" key="1">
    <citation type="submission" date="2022-07" db="EMBL/GenBank/DDBJ databases">
        <title>Genome Sequence of Leucocoprinus birnbaumii.</title>
        <authorList>
            <person name="Buettner E."/>
        </authorList>
    </citation>
    <scope>NUCLEOTIDE SEQUENCE</scope>
    <source>
        <strain evidence="2">VT141</strain>
    </source>
</reference>
<dbReference type="Proteomes" id="UP001213000">
    <property type="component" value="Unassembled WGS sequence"/>
</dbReference>
<dbReference type="AlphaFoldDB" id="A0AAD5VVE1"/>
<proteinExistence type="predicted"/>
<organism evidence="2 3">
    <name type="scientific">Leucocoprinus birnbaumii</name>
    <dbReference type="NCBI Taxonomy" id="56174"/>
    <lineage>
        <taxon>Eukaryota</taxon>
        <taxon>Fungi</taxon>
        <taxon>Dikarya</taxon>
        <taxon>Basidiomycota</taxon>
        <taxon>Agaricomycotina</taxon>
        <taxon>Agaricomycetes</taxon>
        <taxon>Agaricomycetidae</taxon>
        <taxon>Agaricales</taxon>
        <taxon>Agaricineae</taxon>
        <taxon>Agaricaceae</taxon>
        <taxon>Leucocoprinus</taxon>
    </lineage>
</organism>
<gene>
    <name evidence="2" type="ORF">NP233_g4255</name>
</gene>
<dbReference type="SUPFAM" id="SSF81383">
    <property type="entry name" value="F-box domain"/>
    <property type="match status" value="1"/>
</dbReference>
<feature type="domain" description="F-box" evidence="1">
    <location>
        <begin position="6"/>
        <end position="60"/>
    </location>
</feature>
<dbReference type="EMBL" id="JANIEX010000225">
    <property type="protein sequence ID" value="KAJ3570661.1"/>
    <property type="molecule type" value="Genomic_DNA"/>
</dbReference>
<evidence type="ECO:0000313" key="2">
    <source>
        <dbReference type="EMBL" id="KAJ3570661.1"/>
    </source>
</evidence>
<name>A0AAD5VVE1_9AGAR</name>
<evidence type="ECO:0000313" key="3">
    <source>
        <dbReference type="Proteomes" id="UP001213000"/>
    </source>
</evidence>
<dbReference type="InterPro" id="IPR001810">
    <property type="entry name" value="F-box_dom"/>
</dbReference>
<keyword evidence="3" id="KW-1185">Reference proteome</keyword>
<evidence type="ECO:0000259" key="1">
    <source>
        <dbReference type="PROSITE" id="PS50181"/>
    </source>
</evidence>
<sequence length="473" mass="53295">MASPCRSAWEGLPPEIYEQVLAYMDDDMLLTLSKVNRLFNYTVLNTFLDAMTLDEVLDELKFSNIPPRCMSRTNVVEALRLSLRVQRLEHIHFRLSASSPLNELQSMKLLIDRLPTLNTLELELRGAASDNRELGFSLARAAADACDSAVAKGCETLKLERLLSFGPPGREPYSASLNHTPRPYSQTIKRLGYVHLCGAFLLSPLLTYTPTLLQSCSQTIHTLCFDVSTIIVPRLNWDEFLSSLYLPNLQTFLFDNVVHTRLAPACISKFLKRHPGITTLRLYYGLLRSHDLALQTTQPPALPNLVKLEASRGILTWLFQDPSSCLNVNEVTIPHVDDPIEVLYPIVGPSRAFQSNQLKIVIKLNPLLRLWLDWMGKLIESEGSGEKNSRLKELRVVRLAFRFDAAISSLDEKAVLCLARFVALIPGLRHLEMIRDSSESEEAEEEVTAERVMYNTVFEACPNLASFTFVSSD</sequence>
<dbReference type="PROSITE" id="PS50181">
    <property type="entry name" value="FBOX"/>
    <property type="match status" value="1"/>
</dbReference>
<accession>A0AAD5VVE1</accession>